<feature type="transmembrane region" description="Helical" evidence="5">
    <location>
        <begin position="119"/>
        <end position="135"/>
    </location>
</feature>
<comment type="subcellular location">
    <subcellularLocation>
        <location evidence="1">Membrane</location>
        <topology evidence="1">Multi-pass membrane protein</topology>
    </subcellularLocation>
</comment>
<dbReference type="PANTHER" id="PTHR37422">
    <property type="entry name" value="TEICHURONIC ACID BIOSYNTHESIS PROTEIN TUAE"/>
    <property type="match status" value="1"/>
</dbReference>
<keyword evidence="8" id="KW-1185">Reference proteome</keyword>
<accession>A0ABU6MDE7</accession>
<feature type="transmembrane region" description="Helical" evidence="5">
    <location>
        <begin position="305"/>
        <end position="323"/>
    </location>
</feature>
<evidence type="ECO:0000256" key="1">
    <source>
        <dbReference type="ARBA" id="ARBA00004141"/>
    </source>
</evidence>
<comment type="caution">
    <text evidence="7">The sequence shown here is derived from an EMBL/GenBank/DDBJ whole genome shotgun (WGS) entry which is preliminary data.</text>
</comment>
<keyword evidence="3 5" id="KW-1133">Transmembrane helix</keyword>
<dbReference type="Proteomes" id="UP001341444">
    <property type="component" value="Unassembled WGS sequence"/>
</dbReference>
<dbReference type="RefSeq" id="WP_198160281.1">
    <property type="nucleotide sequence ID" value="NZ_JARMAB010000007.1"/>
</dbReference>
<feature type="domain" description="O-antigen ligase-related" evidence="6">
    <location>
        <begin position="126"/>
        <end position="262"/>
    </location>
</feature>
<keyword evidence="7" id="KW-0436">Ligase</keyword>
<name>A0ABU6MDE7_9BACI</name>
<evidence type="ECO:0000313" key="8">
    <source>
        <dbReference type="Proteomes" id="UP001341444"/>
    </source>
</evidence>
<evidence type="ECO:0000256" key="4">
    <source>
        <dbReference type="ARBA" id="ARBA00023136"/>
    </source>
</evidence>
<organism evidence="7 8">
    <name type="scientific">Heyndrickxia acidicola</name>
    <dbReference type="NCBI Taxonomy" id="209389"/>
    <lineage>
        <taxon>Bacteria</taxon>
        <taxon>Bacillati</taxon>
        <taxon>Bacillota</taxon>
        <taxon>Bacilli</taxon>
        <taxon>Bacillales</taxon>
        <taxon>Bacillaceae</taxon>
        <taxon>Heyndrickxia</taxon>
    </lineage>
</organism>
<evidence type="ECO:0000256" key="2">
    <source>
        <dbReference type="ARBA" id="ARBA00022692"/>
    </source>
</evidence>
<evidence type="ECO:0000259" key="6">
    <source>
        <dbReference type="Pfam" id="PF04932"/>
    </source>
</evidence>
<evidence type="ECO:0000313" key="7">
    <source>
        <dbReference type="EMBL" id="MED1202684.1"/>
    </source>
</evidence>
<proteinExistence type="predicted"/>
<dbReference type="PANTHER" id="PTHR37422:SF13">
    <property type="entry name" value="LIPOPOLYSACCHARIDE BIOSYNTHESIS PROTEIN PA4999-RELATED"/>
    <property type="match status" value="1"/>
</dbReference>
<sequence length="349" mass="40527">MLKNISYILVSIMIIGYWGLYVKTLSKESKVSFKQYRWLIIFGGLYSCFIGWATKWIHFSNFAGMLTGTVLFGDTATQDNTRLTGCFYNPNFNMYLLLLSLAFLLAETLIAIRKKQSLSIIWHLPILFILSFGIFDTGSRSGFAVMCLLYMLFLIRLNKTAFMMIAIVSLLQFKRLFNLMPRSALVDHSMNNRKQIWEFSFKLWKLHPVFGTTPLGFQQEFTKLLQLTYKKIPHSLSDIPHSHDMYLGAITEYGIVGGVPFFLLLIVNFYKYLLLFIRKIKPLDEYFMFALPVCILTGIFDEPLFSPQIALISIFLFSFWRSYTDKKSIIRFKIQNQLNGSGKYLKKAI</sequence>
<dbReference type="EMBL" id="JARMAB010000007">
    <property type="protein sequence ID" value="MED1202684.1"/>
    <property type="molecule type" value="Genomic_DNA"/>
</dbReference>
<keyword evidence="2 5" id="KW-0812">Transmembrane</keyword>
<dbReference type="InterPro" id="IPR007016">
    <property type="entry name" value="O-antigen_ligase-rel_domated"/>
</dbReference>
<feature type="transmembrane region" description="Helical" evidence="5">
    <location>
        <begin position="38"/>
        <end position="57"/>
    </location>
</feature>
<gene>
    <name evidence="7" type="ORF">P4T90_06195</name>
</gene>
<feature type="transmembrane region" description="Helical" evidence="5">
    <location>
        <begin position="282"/>
        <end position="299"/>
    </location>
</feature>
<feature type="transmembrane region" description="Helical" evidence="5">
    <location>
        <begin position="6"/>
        <end position="26"/>
    </location>
</feature>
<dbReference type="Pfam" id="PF04932">
    <property type="entry name" value="Wzy_C"/>
    <property type="match status" value="1"/>
</dbReference>
<evidence type="ECO:0000256" key="5">
    <source>
        <dbReference type="SAM" id="Phobius"/>
    </source>
</evidence>
<dbReference type="InterPro" id="IPR051533">
    <property type="entry name" value="WaaL-like"/>
</dbReference>
<keyword evidence="4 5" id="KW-0472">Membrane</keyword>
<feature type="transmembrane region" description="Helical" evidence="5">
    <location>
        <begin position="245"/>
        <end position="270"/>
    </location>
</feature>
<reference evidence="7 8" key="1">
    <citation type="submission" date="2023-03" db="EMBL/GenBank/DDBJ databases">
        <title>Bacillus Genome Sequencing.</title>
        <authorList>
            <person name="Dunlap C."/>
        </authorList>
    </citation>
    <scope>NUCLEOTIDE SEQUENCE [LARGE SCALE GENOMIC DNA]</scope>
    <source>
        <strain evidence="7 8">B-23453</strain>
    </source>
</reference>
<feature type="transmembrane region" description="Helical" evidence="5">
    <location>
        <begin position="92"/>
        <end position="112"/>
    </location>
</feature>
<protein>
    <submittedName>
        <fullName evidence="7">O-antigen ligase family protein</fullName>
    </submittedName>
</protein>
<evidence type="ECO:0000256" key="3">
    <source>
        <dbReference type="ARBA" id="ARBA00022989"/>
    </source>
</evidence>
<dbReference type="GO" id="GO:0016874">
    <property type="term" value="F:ligase activity"/>
    <property type="evidence" value="ECO:0007669"/>
    <property type="project" value="UniProtKB-KW"/>
</dbReference>